<feature type="domain" description="NAD-dependent epimerase/dehydratase" evidence="6">
    <location>
        <begin position="3"/>
        <end position="242"/>
    </location>
</feature>
<accession>A0A9W6PHC1</accession>
<dbReference type="PANTHER" id="PTHR43725:SF53">
    <property type="entry name" value="UDP-ARABINOSE 4-EPIMERASE 1"/>
    <property type="match status" value="1"/>
</dbReference>
<dbReference type="PANTHER" id="PTHR43725">
    <property type="entry name" value="UDP-GLUCOSE 4-EPIMERASE"/>
    <property type="match status" value="1"/>
</dbReference>
<proteinExistence type="inferred from homology"/>
<dbReference type="InterPro" id="IPR036291">
    <property type="entry name" value="NAD(P)-bd_dom_sf"/>
</dbReference>
<evidence type="ECO:0000256" key="3">
    <source>
        <dbReference type="ARBA" id="ARBA00018569"/>
    </source>
</evidence>
<gene>
    <name evidence="7" type="ORF">Kpho01_30560</name>
</gene>
<sequence>MRVLVTGACGYLGQAVVHRLAAGGTEVVALEHRTRRSWPRPVLARRGDVLRPAELADAVRGVDAVCHLAADGTVRQSSAEAAERQRKVITEGTAHLLAALRAESRRSGRPLTLVHLSSSAVYGRPLERPLRTCDAGSPRSTYGRAKLAAERAVTAAVESGVLGATGLRLFNAAGRTPYGGRPNPVALIPRAVAAATGRSPALTVNGDGSAMRDFVHVRDVAAAVAAALVRSPDGEHRVLNLGATPASVRDVLAEVGRATGRPVPVVHRPAPEQDTPYLVADTADTRAALGWSPVSSALSRLVADQLADLP</sequence>
<dbReference type="AlphaFoldDB" id="A0A9W6PHC1"/>
<evidence type="ECO:0000259" key="6">
    <source>
        <dbReference type="Pfam" id="PF01370"/>
    </source>
</evidence>
<evidence type="ECO:0000256" key="4">
    <source>
        <dbReference type="ARBA" id="ARBA00031367"/>
    </source>
</evidence>
<dbReference type="Gene3D" id="3.90.25.10">
    <property type="entry name" value="UDP-galactose 4-epimerase, domain 1"/>
    <property type="match status" value="1"/>
</dbReference>
<dbReference type="SUPFAM" id="SSF51735">
    <property type="entry name" value="NAD(P)-binding Rossmann-fold domains"/>
    <property type="match status" value="1"/>
</dbReference>
<dbReference type="RefSeq" id="WP_033253394.1">
    <property type="nucleotide sequence ID" value="NZ_BSRX01000016.1"/>
</dbReference>
<evidence type="ECO:0000313" key="7">
    <source>
        <dbReference type="EMBL" id="GLW55045.1"/>
    </source>
</evidence>
<dbReference type="Pfam" id="PF01370">
    <property type="entry name" value="Epimerase"/>
    <property type="match status" value="1"/>
</dbReference>
<evidence type="ECO:0000256" key="5">
    <source>
        <dbReference type="ARBA" id="ARBA00033067"/>
    </source>
</evidence>
<dbReference type="OrthoDB" id="9801785at2"/>
<evidence type="ECO:0000256" key="2">
    <source>
        <dbReference type="ARBA" id="ARBA00007637"/>
    </source>
</evidence>
<dbReference type="Gene3D" id="3.40.50.720">
    <property type="entry name" value="NAD(P)-binding Rossmann-like Domain"/>
    <property type="match status" value="1"/>
</dbReference>
<dbReference type="GO" id="GO:0033499">
    <property type="term" value="P:galactose catabolic process via UDP-galactose, Leloir pathway"/>
    <property type="evidence" value="ECO:0007669"/>
    <property type="project" value="TreeGrafter"/>
</dbReference>
<comment type="caution">
    <text evidence="7">The sequence shown here is derived from an EMBL/GenBank/DDBJ whole genome shotgun (WGS) entry which is preliminary data.</text>
</comment>
<name>A0A9W6PHC1_9ACTN</name>
<dbReference type="EMBL" id="BSRX01000016">
    <property type="protein sequence ID" value="GLW55045.1"/>
    <property type="molecule type" value="Genomic_DNA"/>
</dbReference>
<evidence type="ECO:0000256" key="1">
    <source>
        <dbReference type="ARBA" id="ARBA00004947"/>
    </source>
</evidence>
<organism evidence="7 8">
    <name type="scientific">Kitasatospora phosalacinea</name>
    <dbReference type="NCBI Taxonomy" id="2065"/>
    <lineage>
        <taxon>Bacteria</taxon>
        <taxon>Bacillati</taxon>
        <taxon>Actinomycetota</taxon>
        <taxon>Actinomycetes</taxon>
        <taxon>Kitasatosporales</taxon>
        <taxon>Streptomycetaceae</taxon>
        <taxon>Kitasatospora</taxon>
    </lineage>
</organism>
<dbReference type="Proteomes" id="UP001165143">
    <property type="component" value="Unassembled WGS sequence"/>
</dbReference>
<protein>
    <recommendedName>
        <fullName evidence="3">UDP-glucose 4-epimerase</fullName>
    </recommendedName>
    <alternativeName>
        <fullName evidence="5">Galactowaldenase</fullName>
    </alternativeName>
    <alternativeName>
        <fullName evidence="4">UDP-galactose 4-epimerase</fullName>
    </alternativeName>
</protein>
<reference evidence="7" key="1">
    <citation type="submission" date="2023-02" db="EMBL/GenBank/DDBJ databases">
        <title>Kitasatospora phosalacinea NBRC 14362.</title>
        <authorList>
            <person name="Ichikawa N."/>
            <person name="Sato H."/>
            <person name="Tonouchi N."/>
        </authorList>
    </citation>
    <scope>NUCLEOTIDE SEQUENCE</scope>
    <source>
        <strain evidence="7">NBRC 14362</strain>
    </source>
</reference>
<comment type="pathway">
    <text evidence="1">Carbohydrate metabolism; galactose metabolism.</text>
</comment>
<evidence type="ECO:0000313" key="8">
    <source>
        <dbReference type="Proteomes" id="UP001165143"/>
    </source>
</evidence>
<comment type="similarity">
    <text evidence="2">Belongs to the NAD(P)-dependent epimerase/dehydratase family.</text>
</comment>
<dbReference type="InterPro" id="IPR001509">
    <property type="entry name" value="Epimerase_deHydtase"/>
</dbReference>